<gene>
    <name evidence="10" type="ORF">IU459_30520</name>
</gene>
<dbReference type="Pfam" id="PF13231">
    <property type="entry name" value="PMT_2"/>
    <property type="match status" value="1"/>
</dbReference>
<reference evidence="10 11" key="1">
    <citation type="submission" date="2020-10" db="EMBL/GenBank/DDBJ databases">
        <title>Identification of Nocardia species via Next-generation sequencing and recognition of intraspecies genetic diversity.</title>
        <authorList>
            <person name="Li P."/>
            <person name="Li P."/>
            <person name="Lu B."/>
        </authorList>
    </citation>
    <scope>NUCLEOTIDE SEQUENCE [LARGE SCALE GENOMIC DNA]</scope>
    <source>
        <strain evidence="10 11">BJ06-0157</strain>
    </source>
</reference>
<name>A0ABS0D1G6_9NOCA</name>
<feature type="transmembrane region" description="Helical" evidence="8">
    <location>
        <begin position="209"/>
        <end position="230"/>
    </location>
</feature>
<dbReference type="RefSeq" id="WP_195133050.1">
    <property type="nucleotide sequence ID" value="NZ_JADLQX010000032.1"/>
</dbReference>
<evidence type="ECO:0000256" key="1">
    <source>
        <dbReference type="ARBA" id="ARBA00004651"/>
    </source>
</evidence>
<accession>A0ABS0D1G6</accession>
<proteinExistence type="predicted"/>
<dbReference type="Proteomes" id="UP000702209">
    <property type="component" value="Unassembled WGS sequence"/>
</dbReference>
<keyword evidence="3" id="KW-0328">Glycosyltransferase</keyword>
<organism evidence="10 11">
    <name type="scientific">Nocardia amamiensis</name>
    <dbReference type="NCBI Taxonomy" id="404578"/>
    <lineage>
        <taxon>Bacteria</taxon>
        <taxon>Bacillati</taxon>
        <taxon>Actinomycetota</taxon>
        <taxon>Actinomycetes</taxon>
        <taxon>Mycobacteriales</taxon>
        <taxon>Nocardiaceae</taxon>
        <taxon>Nocardia</taxon>
    </lineage>
</organism>
<evidence type="ECO:0000259" key="9">
    <source>
        <dbReference type="Pfam" id="PF13231"/>
    </source>
</evidence>
<feature type="transmembrane region" description="Helical" evidence="8">
    <location>
        <begin position="336"/>
        <end position="355"/>
    </location>
</feature>
<comment type="subcellular location">
    <subcellularLocation>
        <location evidence="1">Cell membrane</location>
        <topology evidence="1">Multi-pass membrane protein</topology>
    </subcellularLocation>
</comment>
<evidence type="ECO:0000256" key="4">
    <source>
        <dbReference type="ARBA" id="ARBA00022679"/>
    </source>
</evidence>
<keyword evidence="7 8" id="KW-0472">Membrane</keyword>
<feature type="transmembrane region" description="Helical" evidence="8">
    <location>
        <begin position="181"/>
        <end position="200"/>
    </location>
</feature>
<keyword evidence="5 8" id="KW-0812">Transmembrane</keyword>
<feature type="transmembrane region" description="Helical" evidence="8">
    <location>
        <begin position="254"/>
        <end position="279"/>
    </location>
</feature>
<protein>
    <submittedName>
        <fullName evidence="10">Glycosyltransferase family 39 protein</fullName>
    </submittedName>
</protein>
<sequence length="508" mass="54580">MTTEVLDTERGRTDSVKPLPPFALGGVGAVAALAAVALLVSIGRYGFFGDELYFVAAGRRLAVGYADQGPLVPAIARAMDLLAPDSLVALRLPAVLITVAAVVVTAQIAREFGGTRAAQMLAAAAYATSPFLLVQGDQLATNTIDTALWVVISWLVIRWVRTRRDGLLLAAALVTAVDMQVKWLIPFFWIAIAIGVAVYGPRELLRRPALWWGAGIVALTTVPSLIWQAAHGWPQLRLGGVVAAEQATIGGRDVWLPLALASAGLLGGLLLIYAVWTLFRAESWRSYRFLGLLPMVLIVVFIATNGRPYYAAGCYGALIAVGAVRWTENQGRTRGIVTVALVALSTALVVFSLPLRPESEIESVDTQAQAGLEIAVYGRFGWPELAAETAAAYRALPEPERVSAVVVAGSYWQASALDVYRAAYGLPAVYSPNRGFGYFGTPPDDATTVLWVGGRETDVRSHCAEVTAIGRVDARLGFPGVTRDVTLWRCAQPRTPWSRAWPDMLRLN</sequence>
<evidence type="ECO:0000256" key="2">
    <source>
        <dbReference type="ARBA" id="ARBA00022475"/>
    </source>
</evidence>
<keyword evidence="2" id="KW-1003">Cell membrane</keyword>
<evidence type="ECO:0000256" key="6">
    <source>
        <dbReference type="ARBA" id="ARBA00022989"/>
    </source>
</evidence>
<evidence type="ECO:0000256" key="3">
    <source>
        <dbReference type="ARBA" id="ARBA00022676"/>
    </source>
</evidence>
<keyword evidence="4" id="KW-0808">Transferase</keyword>
<evidence type="ECO:0000313" key="10">
    <source>
        <dbReference type="EMBL" id="MBF6301847.1"/>
    </source>
</evidence>
<dbReference type="PANTHER" id="PTHR33908:SF11">
    <property type="entry name" value="MEMBRANE PROTEIN"/>
    <property type="match status" value="1"/>
</dbReference>
<keyword evidence="11" id="KW-1185">Reference proteome</keyword>
<evidence type="ECO:0000256" key="8">
    <source>
        <dbReference type="SAM" id="Phobius"/>
    </source>
</evidence>
<comment type="caution">
    <text evidence="10">The sequence shown here is derived from an EMBL/GenBank/DDBJ whole genome shotgun (WGS) entry which is preliminary data.</text>
</comment>
<dbReference type="PANTHER" id="PTHR33908">
    <property type="entry name" value="MANNOSYLTRANSFERASE YKCB-RELATED"/>
    <property type="match status" value="1"/>
</dbReference>
<evidence type="ECO:0000313" key="11">
    <source>
        <dbReference type="Proteomes" id="UP000702209"/>
    </source>
</evidence>
<feature type="transmembrane region" description="Helical" evidence="8">
    <location>
        <begin position="22"/>
        <end position="42"/>
    </location>
</feature>
<evidence type="ECO:0000256" key="7">
    <source>
        <dbReference type="ARBA" id="ARBA00023136"/>
    </source>
</evidence>
<feature type="transmembrane region" description="Helical" evidence="8">
    <location>
        <begin position="309"/>
        <end position="327"/>
    </location>
</feature>
<feature type="transmembrane region" description="Helical" evidence="8">
    <location>
        <begin position="286"/>
        <end position="303"/>
    </location>
</feature>
<dbReference type="InterPro" id="IPR038731">
    <property type="entry name" value="RgtA/B/C-like"/>
</dbReference>
<keyword evidence="6 8" id="KW-1133">Transmembrane helix</keyword>
<feature type="domain" description="Glycosyltransferase RgtA/B/C/D-like" evidence="9">
    <location>
        <begin position="67"/>
        <end position="227"/>
    </location>
</feature>
<feature type="transmembrane region" description="Helical" evidence="8">
    <location>
        <begin position="87"/>
        <end position="109"/>
    </location>
</feature>
<evidence type="ECO:0000256" key="5">
    <source>
        <dbReference type="ARBA" id="ARBA00022692"/>
    </source>
</evidence>
<dbReference type="InterPro" id="IPR050297">
    <property type="entry name" value="LipidA_mod_glycosyltrf_83"/>
</dbReference>
<dbReference type="EMBL" id="JADLQX010000032">
    <property type="protein sequence ID" value="MBF6301847.1"/>
    <property type="molecule type" value="Genomic_DNA"/>
</dbReference>